<sequence>NLYFQGAGAGAGAGAMSELSAIETAAAIAGGSMTALEACDAAIARIEQRDGPINAVVVRDFDRARDAAKAADAEIAAAVRKPLLGVPMTIKESFDIAGLPTSWGFAEHADHIATADSLVVSRLKAAGAVFLGKSNIPVGLADWQSVNPNYGRTNNPHDHSRSAGGSSGGAAAALAAGMVPLEYGSDIGGAIRVPAHFCGVWGLKTTFDAVSLEGHYFPRTDSAKADLSVVGPMARTPADLALALDITSKVPLPQSRIANLSGLRILLLTAHPETVADSATISAVERAAAACEASGATVATSSPDLPDLSALVADYTRMLLVVLARGLAPEGTEPVSLNAWYAMLDDQARMMRAFDRLFESFDAIFCPVLGTTAFAHSDEPDWAKRSLSIDGGIAPFAAQLGWISMATYGGMPALSMPLGADGNGLPINLQIITRNWSDHDAIRIGALVAEALDR</sequence>
<proteinExistence type="evidence at protein level"/>
<dbReference type="PDB" id="8XTC">
    <property type="method" value="X-ray"/>
    <property type="resolution" value="2.40 A"/>
    <property type="chains" value="A/B=1-454"/>
</dbReference>
<dbReference type="InterPro" id="IPR023631">
    <property type="entry name" value="Amidase_dom"/>
</dbReference>
<accession>A0ABF7PQ69</accession>
<feature type="domain" description="Amidase" evidence="1">
    <location>
        <begin position="343"/>
        <end position="439"/>
    </location>
</feature>
<name>A0ABF7PQ69_9ZZZZ</name>
<dbReference type="PANTHER" id="PTHR43372">
    <property type="entry name" value="FATTY-ACID AMIDE HYDROLASE"/>
    <property type="match status" value="1"/>
</dbReference>
<dbReference type="Pfam" id="PF01425">
    <property type="entry name" value="Amidase"/>
    <property type="match status" value="2"/>
</dbReference>
<feature type="domain" description="Amidase" evidence="1">
    <location>
        <begin position="39"/>
        <end position="320"/>
    </location>
</feature>
<reference evidence="2" key="1">
    <citation type="journal article" date="2025" name="Adv. Sci.">
        <title>Structure-Guided Engineering of a Versatile Urethanase Improves Its Polyurethane Depolymerization Activity.</title>
        <authorList>
            <person name="Li Z."/>
            <person name="Han X."/>
            <person name="Cong L."/>
            <person name="Singh P."/>
            <person name="Paiva P."/>
            <person name="Branson Y."/>
            <person name="Li W."/>
            <person name="Chen Y."/>
            <person name="Jaradat D.M.M."/>
            <person name="Lennartz F."/>
            <person name="Bayer T."/>
            <person name="Schmidt L."/>
            <person name="Garscha U."/>
            <person name="You S."/>
            <person name="Fernandes P.A."/>
            <person name="Ramos M.J."/>
            <person name="Bornscheuer U.T."/>
            <person name="Weber G."/>
            <person name="Wei R."/>
            <person name="Liu W."/>
        </authorList>
    </citation>
    <scope>X-RAY CRYSTALLOGRAPHY (2.40 ANGSTROMS)</scope>
</reference>
<organism evidence="2">
    <name type="scientific">metagenome</name>
    <dbReference type="NCBI Taxonomy" id="256318"/>
    <lineage>
        <taxon>unclassified sequences</taxon>
        <taxon>metagenomes</taxon>
    </lineage>
</organism>
<evidence type="ECO:0000259" key="1">
    <source>
        <dbReference type="Pfam" id="PF01425"/>
    </source>
</evidence>
<dbReference type="SUPFAM" id="SSF75304">
    <property type="entry name" value="Amidase signature (AS) enzymes"/>
    <property type="match status" value="1"/>
</dbReference>
<protein>
    <submittedName>
        <fullName evidence="2">Umgsp2-mut</fullName>
    </submittedName>
</protein>
<evidence type="ECO:0000313" key="2">
    <source>
        <dbReference type="PDB" id="8XTC"/>
    </source>
</evidence>
<dbReference type="InterPro" id="IPR052739">
    <property type="entry name" value="FAAH2"/>
</dbReference>
<dbReference type="PANTHER" id="PTHR43372:SF4">
    <property type="entry name" value="FATTY-ACID AMIDE HYDROLASE 2"/>
    <property type="match status" value="1"/>
</dbReference>
<dbReference type="InterPro" id="IPR036928">
    <property type="entry name" value="AS_sf"/>
</dbReference>
<dbReference type="Gene3D" id="3.90.1300.10">
    <property type="entry name" value="Amidase signature (AS) domain"/>
    <property type="match status" value="1"/>
</dbReference>
<keyword evidence="2" id="KW-0002">3D-structure</keyword>
<dbReference type="AlphaFoldDB" id="A0ABF7PQ69"/>